<gene>
    <name evidence="4" type="ORF">GCM10007160_12640</name>
</gene>
<keyword evidence="5" id="KW-1185">Reference proteome</keyword>
<dbReference type="InterPro" id="IPR000873">
    <property type="entry name" value="AMP-dep_synth/lig_dom"/>
</dbReference>
<dbReference type="EMBL" id="BMXS01000004">
    <property type="protein sequence ID" value="GGX86765.1"/>
    <property type="molecule type" value="Genomic_DNA"/>
</dbReference>
<dbReference type="InterPro" id="IPR045851">
    <property type="entry name" value="AMP-bd_C_sf"/>
</dbReference>
<dbReference type="PANTHER" id="PTHR45398">
    <property type="match status" value="1"/>
</dbReference>
<evidence type="ECO:0000313" key="5">
    <source>
        <dbReference type="Proteomes" id="UP000653056"/>
    </source>
</evidence>
<evidence type="ECO:0000259" key="1">
    <source>
        <dbReference type="Pfam" id="PF00501"/>
    </source>
</evidence>
<dbReference type="SUPFAM" id="SSF56801">
    <property type="entry name" value="Acetyl-CoA synthetase-like"/>
    <property type="match status" value="1"/>
</dbReference>
<dbReference type="PANTHER" id="PTHR45398:SF1">
    <property type="entry name" value="ENZYME, PUTATIVE (JCVI)-RELATED"/>
    <property type="match status" value="1"/>
</dbReference>
<dbReference type="Gene3D" id="3.30.300.30">
    <property type="match status" value="1"/>
</dbReference>
<dbReference type="InterPro" id="IPR029069">
    <property type="entry name" value="HotDog_dom_sf"/>
</dbReference>
<comment type="caution">
    <text evidence="4">The sequence shown here is derived from an EMBL/GenBank/DDBJ whole genome shotgun (WGS) entry which is preliminary data.</text>
</comment>
<feature type="domain" description="ApeI dehydratase-like" evidence="3">
    <location>
        <begin position="462"/>
        <end position="553"/>
    </location>
</feature>
<dbReference type="SUPFAM" id="SSF54637">
    <property type="entry name" value="Thioesterase/thiol ester dehydrase-isomerase"/>
    <property type="match status" value="1"/>
</dbReference>
<accession>A0ABQ2YKI8</accession>
<dbReference type="Pfam" id="PF00501">
    <property type="entry name" value="AMP-binding"/>
    <property type="match status" value="1"/>
</dbReference>
<dbReference type="InterPro" id="IPR025110">
    <property type="entry name" value="AMP-bd_C"/>
</dbReference>
<proteinExistence type="predicted"/>
<evidence type="ECO:0000313" key="4">
    <source>
        <dbReference type="EMBL" id="GGX86765.1"/>
    </source>
</evidence>
<evidence type="ECO:0000259" key="2">
    <source>
        <dbReference type="Pfam" id="PF13193"/>
    </source>
</evidence>
<dbReference type="RefSeq" id="WP_189467310.1">
    <property type="nucleotide sequence ID" value="NZ_BMXS01000004.1"/>
</dbReference>
<sequence>MTFVPLTRLPWRRANKNHRSLPHHWVDPISLPRRIDAWRHWLDDQPGGRWLLCQRHPEDFCAALIALWESGRIAVLPADDRPETLSRLAAEADGTLPDTPGDHSVSQHEAAALAYPEALAPASTAVVLYTSGSTGDPVRLAKRFDQLDAELAAHADLWPLTGSCVISQVSHQHIYGLLTGVLHPLCAGILFCGDESRYPEVLAARIQEAGDAGLAPVVVSSPAQLSRLPEHLPWGESPHPTRVFSSGAPLAAEHAQHAERLLRTTVIEIYGSTETGGIAHRRQTQDISWQALPGVQLSLSNEHLTLRSPFLEDPGSWWQQPDRVAPTTDGFELLGRVDRVVKIAGKRVSLDRVERTLADMPEVHEARCVDLDRADGRLGVVVALQDEAVPHQHDTRYALIQRLRARLSPHLERVAIPRYWRFVDALPSNAQGKLDRSLINRLFADLDDTKAPRWLGERHPDPSSCLLTLEVPERLIFLEGHFEEYPLVPGVVMVQWAIELAGESFGELGEFQGVERLKFQRVLRPGVRFTLRLTRRNDGIAFAIDSHEGRHCAGQVRLQAQGGGRHG</sequence>
<dbReference type="Pfam" id="PF13193">
    <property type="entry name" value="AMP-binding_C"/>
    <property type="match status" value="1"/>
</dbReference>
<organism evidence="4 5">
    <name type="scientific">Litchfieldella qijiaojingensis</name>
    <dbReference type="NCBI Taxonomy" id="980347"/>
    <lineage>
        <taxon>Bacteria</taxon>
        <taxon>Pseudomonadati</taxon>
        <taxon>Pseudomonadota</taxon>
        <taxon>Gammaproteobacteria</taxon>
        <taxon>Oceanospirillales</taxon>
        <taxon>Halomonadaceae</taxon>
        <taxon>Litchfieldella</taxon>
    </lineage>
</organism>
<evidence type="ECO:0000259" key="3">
    <source>
        <dbReference type="Pfam" id="PF22818"/>
    </source>
</evidence>
<feature type="domain" description="AMP-binding enzyme C-terminal" evidence="2">
    <location>
        <begin position="353"/>
        <end position="433"/>
    </location>
</feature>
<dbReference type="Pfam" id="PF22818">
    <property type="entry name" value="ApeI-like"/>
    <property type="match status" value="1"/>
</dbReference>
<feature type="domain" description="AMP-dependent synthetase/ligase" evidence="1">
    <location>
        <begin position="92"/>
        <end position="289"/>
    </location>
</feature>
<dbReference type="Gene3D" id="3.40.50.12780">
    <property type="entry name" value="N-terminal domain of ligase-like"/>
    <property type="match status" value="1"/>
</dbReference>
<dbReference type="Proteomes" id="UP000653056">
    <property type="component" value="Unassembled WGS sequence"/>
</dbReference>
<reference evidence="5" key="1">
    <citation type="journal article" date="2019" name="Int. J. Syst. Evol. Microbiol.">
        <title>The Global Catalogue of Microorganisms (GCM) 10K type strain sequencing project: providing services to taxonomists for standard genome sequencing and annotation.</title>
        <authorList>
            <consortium name="The Broad Institute Genomics Platform"/>
            <consortium name="The Broad Institute Genome Sequencing Center for Infectious Disease"/>
            <person name="Wu L."/>
            <person name="Ma J."/>
        </authorList>
    </citation>
    <scope>NUCLEOTIDE SEQUENCE [LARGE SCALE GENOMIC DNA]</scope>
    <source>
        <strain evidence="5">KCTC 22228</strain>
    </source>
</reference>
<name>A0ABQ2YKI8_9GAMM</name>
<dbReference type="InterPro" id="IPR054545">
    <property type="entry name" value="ApeI-like"/>
</dbReference>
<dbReference type="InterPro" id="IPR042099">
    <property type="entry name" value="ANL_N_sf"/>
</dbReference>
<protein>
    <submittedName>
        <fullName evidence="4">AMP-binding protein</fullName>
    </submittedName>
</protein>
<dbReference type="Gene3D" id="3.10.129.10">
    <property type="entry name" value="Hotdog Thioesterase"/>
    <property type="match status" value="1"/>
</dbReference>